<keyword evidence="4" id="KW-1185">Reference proteome</keyword>
<dbReference type="SUPFAM" id="SSF55073">
    <property type="entry name" value="Nucleotide cyclase"/>
    <property type="match status" value="1"/>
</dbReference>
<evidence type="ECO:0000259" key="2">
    <source>
        <dbReference type="PROSITE" id="PS50125"/>
    </source>
</evidence>
<dbReference type="InterPro" id="IPR050697">
    <property type="entry name" value="Adenylyl/Guanylyl_Cyclase_3/4"/>
</dbReference>
<sequence length="594" mass="64842">MALTRRLAAILAMDVEGYSGLIAADEAGTLAAVDRAYRKCVLPTVGEFGGEIFNTSGDGLLIEFASAVNAVEWAARFQRSLVADRIDGKDVLPVRIGVVIGDVVVTDIDRFGEGIVLATRVQTVSPPGGMAITRGVFEYLKGKTNLYFTDVGPCSFKGFSERERVWIWSPRIVSAARSRRIAVPDPATQPSVAVLPFENVGKDPVRETFIDGMVEEITASLSRVREFLVIARQSAALYRGTALGAKDIAAELGVRYILQGSVRFSDSRMRVSLQLVDGETALQIWSDRIEARADDLFQIQDQIAETVSGALHPTIRQAEVERSRRKPPENLAAYDLVMRALPYLWANRHVENERAIALVEEALALEPDNGRAAAIGAWAHAQHIAYNWATDISEQRLRGRKLLEETLGEVDDDPLALTAAATATMLIEGDLERANALVDRALDLDVNHAWAWTRRGFARVYAGQPDDAFACFERSLRLSPLDPLAFNSFIGIGLAHFSSGWSVEAARWTRRALAEKSGMSWPYRDLAAFLGNAGQIVPAREALAVFLESRPGASLSIVRDALTFMNRGLLDRYCAGLAAAGLAENGETVLENAT</sequence>
<reference evidence="3 4" key="1">
    <citation type="submission" date="2019-03" db="EMBL/GenBank/DDBJ databases">
        <title>Jiella endophytica sp. nov., a novel endophytic bacterium isolated from root of Ficus microcarpa Linn. f.</title>
        <authorList>
            <person name="Tuo L."/>
        </authorList>
    </citation>
    <scope>NUCLEOTIDE SEQUENCE [LARGE SCALE GENOMIC DNA]</scope>
    <source>
        <strain evidence="3 4">CBS5Q-3</strain>
    </source>
</reference>
<accession>A0A4Y8RBQ2</accession>
<dbReference type="InterPro" id="IPR029787">
    <property type="entry name" value="Nucleotide_cyclase"/>
</dbReference>
<protein>
    <recommendedName>
        <fullName evidence="2">Guanylate cyclase domain-containing protein</fullName>
    </recommendedName>
</protein>
<keyword evidence="1" id="KW-0802">TPR repeat</keyword>
<feature type="repeat" description="TPR" evidence="1">
    <location>
        <begin position="449"/>
        <end position="482"/>
    </location>
</feature>
<dbReference type="RefSeq" id="WP_134763970.1">
    <property type="nucleotide sequence ID" value="NZ_SOZD01000009.1"/>
</dbReference>
<dbReference type="GO" id="GO:0035556">
    <property type="term" value="P:intracellular signal transduction"/>
    <property type="evidence" value="ECO:0007669"/>
    <property type="project" value="InterPro"/>
</dbReference>
<dbReference type="InterPro" id="IPR011990">
    <property type="entry name" value="TPR-like_helical_dom_sf"/>
</dbReference>
<dbReference type="InterPro" id="IPR001054">
    <property type="entry name" value="A/G_cyclase"/>
</dbReference>
<dbReference type="Gene3D" id="3.40.50.10070">
    <property type="entry name" value="TolB, N-terminal domain"/>
    <property type="match status" value="1"/>
</dbReference>
<evidence type="ECO:0000313" key="4">
    <source>
        <dbReference type="Proteomes" id="UP000298179"/>
    </source>
</evidence>
<dbReference type="AlphaFoldDB" id="A0A4Y8RBQ2"/>
<dbReference type="GO" id="GO:0004016">
    <property type="term" value="F:adenylate cyclase activity"/>
    <property type="evidence" value="ECO:0007669"/>
    <property type="project" value="UniProtKB-ARBA"/>
</dbReference>
<dbReference type="EMBL" id="SOZD01000009">
    <property type="protein sequence ID" value="TFF18376.1"/>
    <property type="molecule type" value="Genomic_DNA"/>
</dbReference>
<comment type="caution">
    <text evidence="3">The sequence shown here is derived from an EMBL/GenBank/DDBJ whole genome shotgun (WGS) entry which is preliminary data.</text>
</comment>
<dbReference type="GO" id="GO:0006171">
    <property type="term" value="P:cAMP biosynthetic process"/>
    <property type="evidence" value="ECO:0007669"/>
    <property type="project" value="TreeGrafter"/>
</dbReference>
<dbReference type="PANTHER" id="PTHR43081">
    <property type="entry name" value="ADENYLATE CYCLASE, TERMINAL-DIFFERENTIATION SPECIFIC-RELATED"/>
    <property type="match status" value="1"/>
</dbReference>
<dbReference type="Gene3D" id="3.30.70.1230">
    <property type="entry name" value="Nucleotide cyclase"/>
    <property type="match status" value="1"/>
</dbReference>
<evidence type="ECO:0000256" key="1">
    <source>
        <dbReference type="PROSITE-ProRule" id="PRU00339"/>
    </source>
</evidence>
<dbReference type="PROSITE" id="PS50125">
    <property type="entry name" value="GUANYLATE_CYCLASE_2"/>
    <property type="match status" value="1"/>
</dbReference>
<name>A0A4Y8RBQ2_9HYPH</name>
<dbReference type="PANTHER" id="PTHR43081:SF19">
    <property type="entry name" value="PH-SENSITIVE ADENYLATE CYCLASE RV1264"/>
    <property type="match status" value="1"/>
</dbReference>
<organism evidence="3 4">
    <name type="scientific">Jiella endophytica</name>
    <dbReference type="NCBI Taxonomy" id="2558362"/>
    <lineage>
        <taxon>Bacteria</taxon>
        <taxon>Pseudomonadati</taxon>
        <taxon>Pseudomonadota</taxon>
        <taxon>Alphaproteobacteria</taxon>
        <taxon>Hyphomicrobiales</taxon>
        <taxon>Aurantimonadaceae</taxon>
        <taxon>Jiella</taxon>
    </lineage>
</organism>
<dbReference type="OrthoDB" id="7912966at2"/>
<evidence type="ECO:0000313" key="3">
    <source>
        <dbReference type="EMBL" id="TFF18376.1"/>
    </source>
</evidence>
<dbReference type="PROSITE" id="PS50005">
    <property type="entry name" value="TPR"/>
    <property type="match status" value="1"/>
</dbReference>
<dbReference type="SUPFAM" id="SSF48452">
    <property type="entry name" value="TPR-like"/>
    <property type="match status" value="1"/>
</dbReference>
<gene>
    <name evidence="3" type="ORF">E3C22_21640</name>
</gene>
<dbReference type="Gene3D" id="1.25.40.10">
    <property type="entry name" value="Tetratricopeptide repeat domain"/>
    <property type="match status" value="1"/>
</dbReference>
<dbReference type="InterPro" id="IPR019734">
    <property type="entry name" value="TPR_rpt"/>
</dbReference>
<dbReference type="Proteomes" id="UP000298179">
    <property type="component" value="Unassembled WGS sequence"/>
</dbReference>
<proteinExistence type="predicted"/>
<feature type="domain" description="Guanylate cyclase" evidence="2">
    <location>
        <begin position="9"/>
        <end position="122"/>
    </location>
</feature>